<dbReference type="SUPFAM" id="SSF53474">
    <property type="entry name" value="alpha/beta-Hydrolases"/>
    <property type="match status" value="1"/>
</dbReference>
<reference evidence="3 4" key="1">
    <citation type="submission" date="2017-12" db="EMBL/GenBank/DDBJ databases">
        <authorList>
            <person name="Hurst M.R.H."/>
        </authorList>
    </citation>
    <scope>NUCLEOTIDE SEQUENCE [LARGE SCALE GENOMIC DNA]</scope>
    <source>
        <strain evidence="3 4">SY-3-19</strain>
    </source>
</reference>
<name>A0A2S7K4S2_9PROT</name>
<dbReference type="Gene3D" id="3.40.50.1820">
    <property type="entry name" value="alpha/beta hydrolase"/>
    <property type="match status" value="1"/>
</dbReference>
<organism evidence="3 4">
    <name type="scientific">Hyphococcus luteus</name>
    <dbReference type="NCBI Taxonomy" id="2058213"/>
    <lineage>
        <taxon>Bacteria</taxon>
        <taxon>Pseudomonadati</taxon>
        <taxon>Pseudomonadota</taxon>
        <taxon>Alphaproteobacteria</taxon>
        <taxon>Parvularculales</taxon>
        <taxon>Parvularculaceae</taxon>
        <taxon>Hyphococcus</taxon>
    </lineage>
</organism>
<dbReference type="PANTHER" id="PTHR43798">
    <property type="entry name" value="MONOACYLGLYCEROL LIPASE"/>
    <property type="match status" value="1"/>
</dbReference>
<dbReference type="EMBL" id="PJCH01000007">
    <property type="protein sequence ID" value="PQA87503.1"/>
    <property type="molecule type" value="Genomic_DNA"/>
</dbReference>
<dbReference type="Proteomes" id="UP000239504">
    <property type="component" value="Unassembled WGS sequence"/>
</dbReference>
<evidence type="ECO:0000313" key="4">
    <source>
        <dbReference type="Proteomes" id="UP000239504"/>
    </source>
</evidence>
<keyword evidence="4" id="KW-1185">Reference proteome</keyword>
<protein>
    <submittedName>
        <fullName evidence="3">Alpha/beta hydrolase</fullName>
    </submittedName>
</protein>
<dbReference type="InterPro" id="IPR029058">
    <property type="entry name" value="AB_hydrolase_fold"/>
</dbReference>
<feature type="domain" description="AB hydrolase-1" evidence="2">
    <location>
        <begin position="64"/>
        <end position="315"/>
    </location>
</feature>
<feature type="compositionally biased region" description="Basic and acidic residues" evidence="1">
    <location>
        <begin position="1"/>
        <end position="24"/>
    </location>
</feature>
<dbReference type="Pfam" id="PF12697">
    <property type="entry name" value="Abhydrolase_6"/>
    <property type="match status" value="1"/>
</dbReference>
<feature type="region of interest" description="Disordered" evidence="1">
    <location>
        <begin position="1"/>
        <end position="29"/>
    </location>
</feature>
<comment type="caution">
    <text evidence="3">The sequence shown here is derived from an EMBL/GenBank/DDBJ whole genome shotgun (WGS) entry which is preliminary data.</text>
</comment>
<dbReference type="InterPro" id="IPR050266">
    <property type="entry name" value="AB_hydrolase_sf"/>
</dbReference>
<dbReference type="InterPro" id="IPR000073">
    <property type="entry name" value="AB_hydrolase_1"/>
</dbReference>
<evidence type="ECO:0000256" key="1">
    <source>
        <dbReference type="SAM" id="MobiDB-lite"/>
    </source>
</evidence>
<dbReference type="AlphaFoldDB" id="A0A2S7K4S2"/>
<gene>
    <name evidence="3" type="ORF">CW354_11925</name>
</gene>
<accession>A0A2S7K4S2</accession>
<keyword evidence="3" id="KW-0378">Hydrolase</keyword>
<proteinExistence type="predicted"/>
<evidence type="ECO:0000313" key="3">
    <source>
        <dbReference type="EMBL" id="PQA87503.1"/>
    </source>
</evidence>
<evidence type="ECO:0000259" key="2">
    <source>
        <dbReference type="Pfam" id="PF12697"/>
    </source>
</evidence>
<dbReference type="PRINTS" id="PR00111">
    <property type="entry name" value="ABHYDROLASE"/>
</dbReference>
<sequence length="330" mass="36798">MSEKKADKKPKDLIRPLEHLKGEKPPAPGWFEKAVAAPSEEGAVTVGGARIRFSAWGEPDRRGLLFVHGGRAHRNWWRPFAPFFAANRRVAALDLSGMGDSDWRDKYSLDLYVDEVFAVIEEAGLASRGRPIVVGHSFGGWVTLAAVEREGEKLGGAVVVDSPLGVPDPHEGYNVVKPDKPGEKAADKRKAHFYDSMEEMIARFRLLPNQPAENLYLVDYIAREGLRRAKPEEGGEGWTWKFDPGDRAGFEIHFERDLLRAARCPLAFIYGEKSMFGQGDGIAHLEEQARGRSPFVVIPDAYHHLMMDQPLAFVSALRTLLSAWPVRFGV</sequence>
<dbReference type="OrthoDB" id="9804723at2"/>
<dbReference type="RefSeq" id="WP_104830320.1">
    <property type="nucleotide sequence ID" value="NZ_PJCH01000007.1"/>
</dbReference>
<dbReference type="GO" id="GO:0016787">
    <property type="term" value="F:hydrolase activity"/>
    <property type="evidence" value="ECO:0007669"/>
    <property type="project" value="UniProtKB-KW"/>
</dbReference>